<dbReference type="SUPFAM" id="SSF52540">
    <property type="entry name" value="P-loop containing nucleoside triphosphate hydrolases"/>
    <property type="match status" value="1"/>
</dbReference>
<accession>Q2I6P0</accession>
<dbReference type="EC" id="7.1.2.2" evidence="12"/>
<keyword evidence="4 12" id="KW-0547">Nucleotide-binding</keyword>
<evidence type="ECO:0000256" key="8">
    <source>
        <dbReference type="ARBA" id="ARBA00023136"/>
    </source>
</evidence>
<evidence type="ECO:0000256" key="6">
    <source>
        <dbReference type="ARBA" id="ARBA00022840"/>
    </source>
</evidence>
<dbReference type="InterPro" id="IPR038376">
    <property type="entry name" value="ATP_synth_asu_C_sf"/>
</dbReference>
<dbReference type="Gene3D" id="1.20.150.20">
    <property type="entry name" value="ATP synthase alpha/beta chain, C-terminal domain"/>
    <property type="match status" value="1"/>
</dbReference>
<dbReference type="Pfam" id="PF00306">
    <property type="entry name" value="ATP-synt_ab_C"/>
    <property type="match status" value="1"/>
</dbReference>
<keyword evidence="12" id="KW-1278">Translocase</keyword>
<keyword evidence="12 15" id="KW-0934">Plastid</keyword>
<comment type="similarity">
    <text evidence="2">Belongs to the ATPase alpha/beta chains family.</text>
</comment>
<keyword evidence="10 12" id="KW-0066">ATP synthesis</keyword>
<name>Q2I6P0_LINPO</name>
<dbReference type="CDD" id="cd01132">
    <property type="entry name" value="F1-ATPase_alpha_CD"/>
    <property type="match status" value="1"/>
</dbReference>
<geneLocation type="chloroplast" evidence="15"/>
<evidence type="ECO:0000256" key="9">
    <source>
        <dbReference type="ARBA" id="ARBA00023196"/>
    </source>
</evidence>
<dbReference type="GO" id="GO:0046933">
    <property type="term" value="F:proton-transporting ATP synthase activity, rotational mechanism"/>
    <property type="evidence" value="ECO:0007669"/>
    <property type="project" value="InterPro"/>
</dbReference>
<keyword evidence="9 12" id="KW-0139">CF(1)</keyword>
<dbReference type="InterPro" id="IPR005294">
    <property type="entry name" value="ATP_synth_F1_asu"/>
</dbReference>
<evidence type="ECO:0000256" key="5">
    <source>
        <dbReference type="ARBA" id="ARBA00022781"/>
    </source>
</evidence>
<feature type="domain" description="ATP synthase alpha subunit C-terminal" evidence="14">
    <location>
        <begin position="340"/>
        <end position="426"/>
    </location>
</feature>
<comment type="subcellular location">
    <subcellularLocation>
        <location evidence="1">Membrane</location>
    </subcellularLocation>
    <subcellularLocation>
        <location evidence="11">Plastid</location>
        <location evidence="11">Chloroplast thylakoid membrane</location>
        <topology evidence="11">Peripheral membrane protein</topology>
    </subcellularLocation>
</comment>
<keyword evidence="6 12" id="KW-0067">ATP-binding</keyword>
<dbReference type="Pfam" id="PF00006">
    <property type="entry name" value="ATP-synt_ab"/>
    <property type="match status" value="1"/>
</dbReference>
<dbReference type="CDD" id="cd18113">
    <property type="entry name" value="ATP-synt_F1_alpha_C"/>
    <property type="match status" value="1"/>
</dbReference>
<comment type="catalytic activity">
    <reaction evidence="12">
        <text>ATP + H2O + 4 H(+)(in) = ADP + phosphate + 5 H(+)(out)</text>
        <dbReference type="Rhea" id="RHEA:57720"/>
        <dbReference type="ChEBI" id="CHEBI:15377"/>
        <dbReference type="ChEBI" id="CHEBI:15378"/>
        <dbReference type="ChEBI" id="CHEBI:30616"/>
        <dbReference type="ChEBI" id="CHEBI:43474"/>
        <dbReference type="ChEBI" id="CHEBI:456216"/>
        <dbReference type="EC" id="7.1.2.2"/>
    </reaction>
</comment>
<gene>
    <name evidence="12 15" type="primary">atpA</name>
</gene>
<dbReference type="PANTHER" id="PTHR48082:SF2">
    <property type="entry name" value="ATP SYNTHASE SUBUNIT ALPHA, MITOCHONDRIAL"/>
    <property type="match status" value="1"/>
</dbReference>
<reference evidence="15" key="1">
    <citation type="journal article" date="2006" name="Nucleic Acids Res.">
        <title>Rampant polyuridylylation of plastid gene transcripts in the dinoflagellate Lingulodinium.</title>
        <authorList>
            <person name="Wang Y."/>
            <person name="Morse D."/>
        </authorList>
    </citation>
    <scope>NUCLEOTIDE SEQUENCE</scope>
</reference>
<evidence type="ECO:0000313" key="15">
    <source>
        <dbReference type="EMBL" id="ABB89035.1"/>
    </source>
</evidence>
<proteinExistence type="evidence at transcript level"/>
<evidence type="ECO:0000259" key="13">
    <source>
        <dbReference type="Pfam" id="PF00006"/>
    </source>
</evidence>
<dbReference type="GO" id="GO:0009535">
    <property type="term" value="C:chloroplast thylakoid membrane"/>
    <property type="evidence" value="ECO:0007669"/>
    <property type="project" value="UniProtKB-SubCell"/>
</dbReference>
<sequence length="463" mass="50422">MAFVSETFRISCESEHSLGDLCIGLVVNLYRDETMNLIIGALLLNPDLRITEGAKVNGLGRLSSICLGDSAIGSILDPIGHFILNSSKIDAQHRWVIESPAPGIIDRQSVFEPLQTGIVAIDSMVPIGRGQRELVVGDRQTGKTSIGVDTILNQKYEKVLCVYVPIGQKAASVLEVFLSLVNRDAVFYMSMLVASASSSAVCQFLCAYTGSALSEFFMIVGELPSFIMLDDLSRHAVAYREIYLLLRRPPGREAFPGEIFFVHSRLLERSAKLSSTNGGGSNTAFPVIETLAGDVSAYITTNVISITDGQIFLSIDLFLAGIKPAIDVGLSVTRVGSVAQWDGMKYVSGSYKLELAQFVELQSFSQFAADLGPETKSRLEKGRRLIELLKQFCGFPISLAREVAVLSLANQELISNLAIEDVQTFLGLYMSVPIWVYLFVPVRLIGTAVLEFLVQASSLSLLI</sequence>
<evidence type="ECO:0000256" key="7">
    <source>
        <dbReference type="ARBA" id="ARBA00023065"/>
    </source>
</evidence>
<dbReference type="FunFam" id="3.40.50.300:FF:002432">
    <property type="entry name" value="ATP synthase subunit alpha, mitochondrial"/>
    <property type="match status" value="1"/>
</dbReference>
<dbReference type="InterPro" id="IPR000194">
    <property type="entry name" value="ATPase_F1/V1/A1_a/bsu_nucl-bd"/>
</dbReference>
<evidence type="ECO:0000256" key="3">
    <source>
        <dbReference type="ARBA" id="ARBA00022448"/>
    </source>
</evidence>
<keyword evidence="11 15" id="KW-0150">Chloroplast</keyword>
<dbReference type="GO" id="GO:0045259">
    <property type="term" value="C:proton-transporting ATP synthase complex"/>
    <property type="evidence" value="ECO:0007669"/>
    <property type="project" value="UniProtKB-KW"/>
</dbReference>
<feature type="domain" description="ATPase F1/V1/A1 complex alpha/beta subunit nucleotide-binding" evidence="13">
    <location>
        <begin position="117"/>
        <end position="332"/>
    </location>
</feature>
<dbReference type="AlphaFoldDB" id="Q2I6P0"/>
<keyword evidence="7 12" id="KW-0406">Ion transport</keyword>
<evidence type="ECO:0000256" key="1">
    <source>
        <dbReference type="ARBA" id="ARBA00004370"/>
    </source>
</evidence>
<dbReference type="GO" id="GO:0043531">
    <property type="term" value="F:ADP binding"/>
    <property type="evidence" value="ECO:0007669"/>
    <property type="project" value="TreeGrafter"/>
</dbReference>
<evidence type="ECO:0000259" key="14">
    <source>
        <dbReference type="Pfam" id="PF00306"/>
    </source>
</evidence>
<evidence type="ECO:0000256" key="12">
    <source>
        <dbReference type="RuleBase" id="RU004286"/>
    </source>
</evidence>
<dbReference type="InterPro" id="IPR033732">
    <property type="entry name" value="ATP_synth_F1_a_nt-bd_dom"/>
</dbReference>
<keyword evidence="11" id="KW-0793">Thylakoid</keyword>
<dbReference type="Gene3D" id="3.40.50.300">
    <property type="entry name" value="P-loop containing nucleotide triphosphate hydrolases"/>
    <property type="match status" value="1"/>
</dbReference>
<comment type="function">
    <text evidence="12">Produces ATP from ADP in the presence of a proton gradient across the membrane. The alpha chain is a regulatory subunit.</text>
</comment>
<dbReference type="GO" id="GO:0005524">
    <property type="term" value="F:ATP binding"/>
    <property type="evidence" value="ECO:0007669"/>
    <property type="project" value="UniProtKB-KW"/>
</dbReference>
<dbReference type="InterPro" id="IPR000793">
    <property type="entry name" value="ATP_synth_asu_C"/>
</dbReference>
<evidence type="ECO:0000256" key="10">
    <source>
        <dbReference type="ARBA" id="ARBA00023310"/>
    </source>
</evidence>
<dbReference type="NCBIfam" id="TIGR00962">
    <property type="entry name" value="atpA"/>
    <property type="match status" value="1"/>
</dbReference>
<dbReference type="SUPFAM" id="SSF47917">
    <property type="entry name" value="C-terminal domain of alpha and beta subunits of F1 ATP synthase"/>
    <property type="match status" value="1"/>
</dbReference>
<dbReference type="InterPro" id="IPR027417">
    <property type="entry name" value="P-loop_NTPase"/>
</dbReference>
<evidence type="ECO:0000256" key="4">
    <source>
        <dbReference type="ARBA" id="ARBA00022741"/>
    </source>
</evidence>
<keyword evidence="5 12" id="KW-0375">Hydrogen ion transport</keyword>
<evidence type="ECO:0000256" key="2">
    <source>
        <dbReference type="ARBA" id="ARBA00008936"/>
    </source>
</evidence>
<evidence type="ECO:0000256" key="11">
    <source>
        <dbReference type="RuleBase" id="RU000341"/>
    </source>
</evidence>
<dbReference type="EMBL" id="DQ264853">
    <property type="protein sequence ID" value="ABB89035.1"/>
    <property type="molecule type" value="mRNA"/>
</dbReference>
<protein>
    <recommendedName>
        <fullName evidence="12">ATP synthase subunit alpha, chloroplastic</fullName>
        <ecNumber evidence="12">7.1.2.2</ecNumber>
    </recommendedName>
</protein>
<organism evidence="15">
    <name type="scientific">Lingulaulax polyedra</name>
    <name type="common">Dinoflagellate</name>
    <name type="synonym">Lingulodinium polyedra</name>
    <dbReference type="NCBI Taxonomy" id="160621"/>
    <lineage>
        <taxon>Eukaryota</taxon>
        <taxon>Sar</taxon>
        <taxon>Alveolata</taxon>
        <taxon>Dinophyceae</taxon>
        <taxon>Gonyaulacales</taxon>
        <taxon>Lingulodiniaceae</taxon>
        <taxon>Lingulaulax</taxon>
    </lineage>
</organism>
<dbReference type="PANTHER" id="PTHR48082">
    <property type="entry name" value="ATP SYNTHASE SUBUNIT ALPHA, MITOCHONDRIAL"/>
    <property type="match status" value="1"/>
</dbReference>
<keyword evidence="3 12" id="KW-0813">Transport</keyword>
<comment type="subunit">
    <text evidence="12">F-type ATPases have 2 components, CF(1) - the catalytic core - and CF(0) - the membrane proton channel. CF(1) has five subunits: alpha(3), beta(3), gamma(1), delta(1), epsilon(1). CF(0) has four main subunits: a, b, b' and c.</text>
</comment>
<keyword evidence="8 12" id="KW-0472">Membrane</keyword>